<proteinExistence type="predicted"/>
<dbReference type="Proteomes" id="UP000054653">
    <property type="component" value="Unassembled WGS sequence"/>
</dbReference>
<gene>
    <name evidence="1" type="ORF">T03_17728</name>
</gene>
<accession>A0A0V1CNT1</accession>
<organism evidence="1 2">
    <name type="scientific">Trichinella britovi</name>
    <name type="common">Parasitic roundworm</name>
    <dbReference type="NCBI Taxonomy" id="45882"/>
    <lineage>
        <taxon>Eukaryota</taxon>
        <taxon>Metazoa</taxon>
        <taxon>Ecdysozoa</taxon>
        <taxon>Nematoda</taxon>
        <taxon>Enoplea</taxon>
        <taxon>Dorylaimia</taxon>
        <taxon>Trichinellida</taxon>
        <taxon>Trichinellidae</taxon>
        <taxon>Trichinella</taxon>
    </lineage>
</organism>
<evidence type="ECO:0000313" key="1">
    <source>
        <dbReference type="EMBL" id="KRY50944.1"/>
    </source>
</evidence>
<name>A0A0V1CNT1_TRIBR</name>
<dbReference type="AlphaFoldDB" id="A0A0V1CNT1"/>
<keyword evidence="2" id="KW-1185">Reference proteome</keyword>
<sequence>MNNWFYCFTQASLLASIKQLTRTFQLASLGQLTIKQSTSRVSGPGSLVILENHRALKHAFVYCKPICNTSCSSTLKTKMKPEYEESKLSHCGIVRKKSPGTVLLLFIAAIAKLQLHIKLQWFGFLENHRALNHVFVYCIFIYNSPPSSNAQNIKAMGNTFSKMVLVPVVWFFGKSPGTKSRFHLLRIHAHVKIKLAYEESNCNHGDLIVKNHRAQFGCCLQLQQQRCAARSSCRGTMKIFAKKRQIEAAVILLQEITGSNLAIVRSCNSNVMLQNLTRSWWFGSFTKSPDTKTRFVHCIFLMFMSSKSQHMKHL</sequence>
<evidence type="ECO:0000313" key="2">
    <source>
        <dbReference type="Proteomes" id="UP000054653"/>
    </source>
</evidence>
<comment type="caution">
    <text evidence="1">The sequence shown here is derived from an EMBL/GenBank/DDBJ whole genome shotgun (WGS) entry which is preliminary data.</text>
</comment>
<reference evidence="1 2" key="1">
    <citation type="submission" date="2015-01" db="EMBL/GenBank/DDBJ databases">
        <title>Evolution of Trichinella species and genotypes.</title>
        <authorList>
            <person name="Korhonen P.K."/>
            <person name="Edoardo P."/>
            <person name="Giuseppe L.R."/>
            <person name="Gasser R.B."/>
        </authorList>
    </citation>
    <scope>NUCLEOTIDE SEQUENCE [LARGE SCALE GENOMIC DNA]</scope>
    <source>
        <strain evidence="1">ISS120</strain>
    </source>
</reference>
<dbReference type="OrthoDB" id="10415037at2759"/>
<dbReference type="EMBL" id="JYDI01000137">
    <property type="protein sequence ID" value="KRY50944.1"/>
    <property type="molecule type" value="Genomic_DNA"/>
</dbReference>
<protein>
    <submittedName>
        <fullName evidence="1">Uncharacterized protein</fullName>
    </submittedName>
</protein>